<dbReference type="Proteomes" id="UP000014500">
    <property type="component" value="Unassembled WGS sequence"/>
</dbReference>
<reference evidence="5" key="2">
    <citation type="submission" date="2015-02" db="UniProtKB">
        <authorList>
            <consortium name="EnsemblMetazoa"/>
        </authorList>
    </citation>
    <scope>IDENTIFICATION</scope>
</reference>
<sequence>MGKRSSNTTKGGKFMNPTDRARKEARKKELKKNKNKRQLVRVAALKGTDAKQVISEMEKIDQMEFDVNKPPQLNGNVLDEKRRKLYESFRRVLRYYEKEDRSQWTELKRMEMDYNRRRGELKQFFESVKHAQQVQIDDIPLPDLPFTDCSRIPIPSIPIPPPPPVIQSISKKPQLYRNKAPGVPPGPPPDFSDSEDDVETMEVLENITQHGPTKQKQLLNVINPWERIVARPGGPPGPPPGLPPGISGPPRCVPFHISGPLLHIPPPQSVTNVMGPPGLPMNSMSSVLSAPPSLISRPASQEKKKKVVTTIQAKPQIKNLVANATRFMPTSLVVKREEKRRKEPMKSMSTTGLKDPLMLMTVGSRKPLVPPLPTSDAAYAQFMKEMNNILG</sequence>
<comment type="subcellular location">
    <subcellularLocation>
        <location evidence="1">Nucleus</location>
    </subcellularLocation>
</comment>
<dbReference type="AlphaFoldDB" id="T1IZT6"/>
<evidence type="ECO:0000313" key="5">
    <source>
        <dbReference type="EnsemblMetazoa" id="SMAR006771-PA"/>
    </source>
</evidence>
<dbReference type="GO" id="GO:0006396">
    <property type="term" value="P:RNA processing"/>
    <property type="evidence" value="ECO:0007669"/>
    <property type="project" value="InterPro"/>
</dbReference>
<dbReference type="Pfam" id="PF09429">
    <property type="entry name" value="Wbp11"/>
    <property type="match status" value="1"/>
</dbReference>
<evidence type="ECO:0000259" key="4">
    <source>
        <dbReference type="Pfam" id="PF09429"/>
    </source>
</evidence>
<proteinExistence type="predicted"/>
<evidence type="ECO:0000256" key="2">
    <source>
        <dbReference type="ARBA" id="ARBA00023242"/>
    </source>
</evidence>
<dbReference type="HOGENOM" id="CLU_028337_0_0_1"/>
<accession>T1IZT6</accession>
<feature type="region of interest" description="Disordered" evidence="3">
    <location>
        <begin position="176"/>
        <end position="195"/>
    </location>
</feature>
<organism evidence="5 6">
    <name type="scientific">Strigamia maritima</name>
    <name type="common">European centipede</name>
    <name type="synonym">Geophilus maritimus</name>
    <dbReference type="NCBI Taxonomy" id="126957"/>
    <lineage>
        <taxon>Eukaryota</taxon>
        <taxon>Metazoa</taxon>
        <taxon>Ecdysozoa</taxon>
        <taxon>Arthropoda</taxon>
        <taxon>Myriapoda</taxon>
        <taxon>Chilopoda</taxon>
        <taxon>Pleurostigmophora</taxon>
        <taxon>Geophilomorpha</taxon>
        <taxon>Linotaeniidae</taxon>
        <taxon>Strigamia</taxon>
    </lineage>
</organism>
<evidence type="ECO:0000256" key="1">
    <source>
        <dbReference type="ARBA" id="ARBA00004123"/>
    </source>
</evidence>
<dbReference type="EMBL" id="JH431723">
    <property type="status" value="NOT_ANNOTATED_CDS"/>
    <property type="molecule type" value="Genomic_DNA"/>
</dbReference>
<evidence type="ECO:0000256" key="3">
    <source>
        <dbReference type="SAM" id="MobiDB-lite"/>
    </source>
</evidence>
<dbReference type="InterPro" id="IPR019007">
    <property type="entry name" value="Wbp11/ELF5/Saf1_N"/>
</dbReference>
<dbReference type="STRING" id="126957.T1IZT6"/>
<reference evidence="6" key="1">
    <citation type="submission" date="2011-05" db="EMBL/GenBank/DDBJ databases">
        <authorList>
            <person name="Richards S.R."/>
            <person name="Qu J."/>
            <person name="Jiang H."/>
            <person name="Jhangiani S.N."/>
            <person name="Agravi P."/>
            <person name="Goodspeed R."/>
            <person name="Gross S."/>
            <person name="Mandapat C."/>
            <person name="Jackson L."/>
            <person name="Mathew T."/>
            <person name="Pu L."/>
            <person name="Thornton R."/>
            <person name="Saada N."/>
            <person name="Wilczek-Boney K.B."/>
            <person name="Lee S."/>
            <person name="Kovar C."/>
            <person name="Wu Y."/>
            <person name="Scherer S.E."/>
            <person name="Worley K.C."/>
            <person name="Muzny D.M."/>
            <person name="Gibbs R."/>
        </authorList>
    </citation>
    <scope>NUCLEOTIDE SEQUENCE</scope>
    <source>
        <strain evidence="6">Brora</strain>
    </source>
</reference>
<keyword evidence="6" id="KW-1185">Reference proteome</keyword>
<dbReference type="OMA" id="EFDIHVE"/>
<dbReference type="GO" id="GO:0005681">
    <property type="term" value="C:spliceosomal complex"/>
    <property type="evidence" value="ECO:0007669"/>
    <property type="project" value="TreeGrafter"/>
</dbReference>
<dbReference type="PANTHER" id="PTHR13361">
    <property type="entry name" value="WW DOMAIN-BINDING PROTEIN 11"/>
    <property type="match status" value="1"/>
</dbReference>
<dbReference type="eggNOG" id="KOG4672">
    <property type="taxonomic scope" value="Eukaryota"/>
</dbReference>
<feature type="region of interest" description="Disordered" evidence="3">
    <location>
        <begin position="1"/>
        <end position="37"/>
    </location>
</feature>
<feature type="compositionally biased region" description="Polar residues" evidence="3">
    <location>
        <begin position="1"/>
        <end position="10"/>
    </location>
</feature>
<evidence type="ECO:0000313" key="6">
    <source>
        <dbReference type="Proteomes" id="UP000014500"/>
    </source>
</evidence>
<feature type="domain" description="Wbp11/ELF5/Saf1 N-terminal" evidence="4">
    <location>
        <begin position="12"/>
        <end position="88"/>
    </location>
</feature>
<feature type="compositionally biased region" description="Basic residues" evidence="3">
    <location>
        <begin position="23"/>
        <end position="37"/>
    </location>
</feature>
<dbReference type="EnsemblMetazoa" id="SMAR006771-RA">
    <property type="protein sequence ID" value="SMAR006771-PA"/>
    <property type="gene ID" value="SMAR006771"/>
</dbReference>
<dbReference type="PANTHER" id="PTHR13361:SF1">
    <property type="entry name" value="WW DOMAIN-BINDING PROTEIN 11"/>
    <property type="match status" value="1"/>
</dbReference>
<protein>
    <recommendedName>
        <fullName evidence="4">Wbp11/ELF5/Saf1 N-terminal domain-containing protein</fullName>
    </recommendedName>
</protein>
<name>T1IZT6_STRMM</name>
<keyword evidence="2" id="KW-0539">Nucleus</keyword>